<evidence type="ECO:0000313" key="5">
    <source>
        <dbReference type="Proteomes" id="UP000285839"/>
    </source>
</evidence>
<dbReference type="InterPro" id="IPR038713">
    <property type="entry name" value="Terminase_Gp1_N_sf"/>
</dbReference>
<accession>A0A412EKJ9</accession>
<dbReference type="Pfam" id="PF04466">
    <property type="entry name" value="Terminase_3"/>
    <property type="match status" value="1"/>
</dbReference>
<evidence type="ECO:0000259" key="2">
    <source>
        <dbReference type="Pfam" id="PF04466"/>
    </source>
</evidence>
<feature type="domain" description="Phage terminase large subunit C-terminal" evidence="3">
    <location>
        <begin position="392"/>
        <end position="533"/>
    </location>
</feature>
<dbReference type="Pfam" id="PF03592">
    <property type="entry name" value="Terminase_2"/>
    <property type="match status" value="1"/>
</dbReference>
<comment type="caution">
    <text evidence="4">The sequence shown here is derived from an EMBL/GenBank/DDBJ whole genome shotgun (WGS) entry which is preliminary data.</text>
</comment>
<organism evidence="4 5">
    <name type="scientific">Blautia obeum</name>
    <dbReference type="NCBI Taxonomy" id="40520"/>
    <lineage>
        <taxon>Bacteria</taxon>
        <taxon>Bacillati</taxon>
        <taxon>Bacillota</taxon>
        <taxon>Clostridia</taxon>
        <taxon>Lachnospirales</taxon>
        <taxon>Lachnospiraceae</taxon>
        <taxon>Blautia</taxon>
    </lineage>
</organism>
<dbReference type="GO" id="GO:0051276">
    <property type="term" value="P:chromosome organization"/>
    <property type="evidence" value="ECO:0007669"/>
    <property type="project" value="InterPro"/>
</dbReference>
<dbReference type="RefSeq" id="WP_118031841.1">
    <property type="nucleotide sequence ID" value="NZ_QRUH01000036.1"/>
</dbReference>
<dbReference type="EMBL" id="QRUH01000036">
    <property type="protein sequence ID" value="RGR43982.1"/>
    <property type="molecule type" value="Genomic_DNA"/>
</dbReference>
<dbReference type="Pfam" id="PF17288">
    <property type="entry name" value="Terminase_3C"/>
    <property type="match status" value="1"/>
</dbReference>
<dbReference type="Gene3D" id="3.40.50.300">
    <property type="entry name" value="P-loop containing nucleotide triphosphate hydrolases"/>
    <property type="match status" value="1"/>
</dbReference>
<dbReference type="InterPro" id="IPR027417">
    <property type="entry name" value="P-loop_NTPase"/>
</dbReference>
<dbReference type="InterPro" id="IPR035413">
    <property type="entry name" value="Terminase_L_C"/>
</dbReference>
<dbReference type="InterPro" id="IPR005335">
    <property type="entry name" value="Terminase_ssu"/>
</dbReference>
<dbReference type="InterPro" id="IPR052380">
    <property type="entry name" value="Viral_DNA_packaging_terminase"/>
</dbReference>
<dbReference type="AlphaFoldDB" id="A0A412EKJ9"/>
<dbReference type="PANTHER" id="PTHR39184">
    <property type="match status" value="1"/>
</dbReference>
<gene>
    <name evidence="4" type="ORF">DWY46_19415</name>
</gene>
<keyword evidence="1" id="KW-0175">Coiled coil</keyword>
<evidence type="ECO:0000259" key="3">
    <source>
        <dbReference type="Pfam" id="PF17288"/>
    </source>
</evidence>
<dbReference type="Gene3D" id="3.30.420.280">
    <property type="match status" value="1"/>
</dbReference>
<dbReference type="PANTHER" id="PTHR39184:SF1">
    <property type="entry name" value="PBSX PHAGE TERMINASE LARGE SUBUNIT"/>
    <property type="match status" value="1"/>
</dbReference>
<dbReference type="Proteomes" id="UP000285839">
    <property type="component" value="Unassembled WGS sequence"/>
</dbReference>
<feature type="coiled-coil region" evidence="1">
    <location>
        <begin position="100"/>
        <end position="129"/>
    </location>
</feature>
<reference evidence="4 5" key="1">
    <citation type="submission" date="2018-08" db="EMBL/GenBank/DDBJ databases">
        <title>A genome reference for cultivated species of the human gut microbiota.</title>
        <authorList>
            <person name="Zou Y."/>
            <person name="Xue W."/>
            <person name="Luo G."/>
        </authorList>
    </citation>
    <scope>NUCLEOTIDE SEQUENCE [LARGE SCALE GENOMIC DNA]</scope>
    <source>
        <strain evidence="4 5">AF25-21</strain>
    </source>
</reference>
<sequence length="543" mass="62841">MNLTPKQEAFVKEYIKNGGNASDAARKSGYKNYEVEGYRLIRNDKVLSYIAKKQAKIEKQKCTDIMSLAEIQQRRSMIARGELKDSFGFAPDFSDQLKSMNDLEKTLAIKEAREEQRKAEEKARLQSEYHIDLDIVPDVFHKMIRDIRKKKHSEYILPGGRGSMKSSTISLIIPELLKNNSNMHALILRKVGNTIKDSVYAQMKWALDKLNLSEEFTCKVSPMEITYKPTGQKIYFRGADDPLKIKSIKPEFGYIGIVWFEELDQFAGPEEIRNIQQSAIRGGNEAYKFKSFNPPRSKNNWANEYTAEAEEKDDSALVVHSTYLDLDIEQEWLGDIFLADAEHLKEVNPDAYDNEYLGHANGNGGNIFEYIEERTITDEEISHFDRIYQGVDWGWFPDPYAFARLYYDHARETIYFLDEIGENKKSNDWTAAEIKKRGYDDYVITCDSAENKSVNDYRDAGLPARGAIKGPGSVEYSMKWLQKRKLVFDPARTPKALKEFKKYEYERDKDGNIISGYPDKDNHFIDACRYATEEMWRRRGYSA</sequence>
<name>A0A412EKJ9_9FIRM</name>
<dbReference type="InterPro" id="IPR006437">
    <property type="entry name" value="Phage_terminase_lsu"/>
</dbReference>
<dbReference type="Gene3D" id="1.10.10.1400">
    <property type="entry name" value="Terminase, small subunit, N-terminal DNA-binding domain, HTH motif"/>
    <property type="match status" value="1"/>
</dbReference>
<proteinExistence type="predicted"/>
<dbReference type="NCBIfam" id="TIGR01547">
    <property type="entry name" value="phage_term_2"/>
    <property type="match status" value="1"/>
</dbReference>
<dbReference type="InterPro" id="IPR035412">
    <property type="entry name" value="Terminase_L_N"/>
</dbReference>
<evidence type="ECO:0000313" key="4">
    <source>
        <dbReference type="EMBL" id="RGR43982.1"/>
    </source>
</evidence>
<evidence type="ECO:0000256" key="1">
    <source>
        <dbReference type="SAM" id="Coils"/>
    </source>
</evidence>
<feature type="domain" description="Phage terminase large subunit N-terminal" evidence="2">
    <location>
        <begin position="154"/>
        <end position="359"/>
    </location>
</feature>
<protein>
    <submittedName>
        <fullName evidence="4">PBSX family phage terminase large subunit</fullName>
    </submittedName>
</protein>